<sequence>MTKTIDVALIGGGIMSATLGALLHRLEPEWTIEVFERLPKVGEESSNPWNNAGTGHAALCELNYTPEGPDGSMSSAKAIDINEQFQLSRQLWASFVEDGTLPDPRGFISPTPHMTFVWGEQNVDFLRRRWELLKDEPLFAGLEYSEDAEVIRTWAPSLIPGRKKSQPIAATRSTDGTDVDFGALTRMLLERLQADGAKVHTDTSVTGLKRQADGTWRLKVRQEVGRNPAQLQARFVFVGAGGGALKLLQQAKIPEAKGFAGFPITGAFLRTDNPDVVAQHDAKVYGKASVGAPPMSVPHLDTRVVDGEASLLFGPYAGFSPKYLKTGSYTDMFETIKTHNIWPMVRAGLANLDLVGYLAGQVFASRAQRLDALREFMPNARDEDWRLITAGQRVQVMKKDPEKGGVLQFGTEVVTGADGTIAGLLGASPGASTAVHIMLTIFERCFPEQMPRWRDTIRELIPSYGTKLNADPGAARESLSRTARVLRLVEEPERQLEAAGSAAASA</sequence>
<dbReference type="PANTHER" id="PTHR43104">
    <property type="entry name" value="L-2-HYDROXYGLUTARATE DEHYDROGENASE, MITOCHONDRIAL"/>
    <property type="match status" value="1"/>
</dbReference>
<dbReference type="PANTHER" id="PTHR43104:SF2">
    <property type="entry name" value="L-2-HYDROXYGLUTARATE DEHYDROGENASE, MITOCHONDRIAL"/>
    <property type="match status" value="1"/>
</dbReference>
<dbReference type="NCBIfam" id="NF003610">
    <property type="entry name" value="PRK05257.3-1"/>
    <property type="match status" value="1"/>
</dbReference>
<evidence type="ECO:0000313" key="10">
    <source>
        <dbReference type="Proteomes" id="UP001501266"/>
    </source>
</evidence>
<comment type="pathway">
    <text evidence="3 8">Carbohydrate metabolism; tricarboxylic acid cycle; oxaloacetate from (S)-malate (quinone route): step 1/1.</text>
</comment>
<dbReference type="NCBIfam" id="NF003609">
    <property type="entry name" value="PRK05257.2-5"/>
    <property type="match status" value="1"/>
</dbReference>
<dbReference type="Pfam" id="PF06039">
    <property type="entry name" value="Mqo"/>
    <property type="match status" value="1"/>
</dbReference>
<evidence type="ECO:0000256" key="2">
    <source>
        <dbReference type="ARBA" id="ARBA00001974"/>
    </source>
</evidence>
<gene>
    <name evidence="8" type="primary">mqo</name>
    <name evidence="9" type="ORF">GCM10009640_23320</name>
</gene>
<comment type="cofactor">
    <cofactor evidence="2 8">
        <name>FAD</name>
        <dbReference type="ChEBI" id="CHEBI:57692"/>
    </cofactor>
</comment>
<keyword evidence="10" id="KW-1185">Reference proteome</keyword>
<dbReference type="NCBIfam" id="NF003605">
    <property type="entry name" value="PRK05257.1-4"/>
    <property type="match status" value="1"/>
</dbReference>
<comment type="catalytic activity">
    <reaction evidence="1 8">
        <text>(S)-malate + a quinone = a quinol + oxaloacetate</text>
        <dbReference type="Rhea" id="RHEA:46012"/>
        <dbReference type="ChEBI" id="CHEBI:15589"/>
        <dbReference type="ChEBI" id="CHEBI:16452"/>
        <dbReference type="ChEBI" id="CHEBI:24646"/>
        <dbReference type="ChEBI" id="CHEBI:132124"/>
        <dbReference type="EC" id="1.1.5.4"/>
    </reaction>
</comment>
<dbReference type="Proteomes" id="UP001501266">
    <property type="component" value="Unassembled WGS sequence"/>
</dbReference>
<dbReference type="SUPFAM" id="SSF51905">
    <property type="entry name" value="FAD/NAD(P)-binding domain"/>
    <property type="match status" value="1"/>
</dbReference>
<comment type="similarity">
    <text evidence="8">Belongs to the MQO family.</text>
</comment>
<dbReference type="EMBL" id="BAAAKK010000005">
    <property type="protein sequence ID" value="GAA1425228.1"/>
    <property type="molecule type" value="Genomic_DNA"/>
</dbReference>
<keyword evidence="7 8" id="KW-0560">Oxidoreductase</keyword>
<dbReference type="HAMAP" id="MF_00212">
    <property type="entry name" value="MQO"/>
    <property type="match status" value="1"/>
</dbReference>
<keyword evidence="4 8" id="KW-0816">Tricarboxylic acid cycle</keyword>
<evidence type="ECO:0000256" key="6">
    <source>
        <dbReference type="ARBA" id="ARBA00022827"/>
    </source>
</evidence>
<proteinExistence type="inferred from homology"/>
<evidence type="ECO:0000256" key="3">
    <source>
        <dbReference type="ARBA" id="ARBA00005012"/>
    </source>
</evidence>
<keyword evidence="5 8" id="KW-0285">Flavoprotein</keyword>
<evidence type="ECO:0000256" key="7">
    <source>
        <dbReference type="ARBA" id="ARBA00023002"/>
    </source>
</evidence>
<dbReference type="InterPro" id="IPR036188">
    <property type="entry name" value="FAD/NAD-bd_sf"/>
</dbReference>
<comment type="caution">
    <text evidence="9">The sequence shown here is derived from an EMBL/GenBank/DDBJ whole genome shotgun (WGS) entry which is preliminary data.</text>
</comment>
<dbReference type="Gene3D" id="3.30.9.10">
    <property type="entry name" value="D-Amino Acid Oxidase, subunit A, domain 2"/>
    <property type="match status" value="1"/>
</dbReference>
<dbReference type="Gene3D" id="3.50.50.60">
    <property type="entry name" value="FAD/NAD(P)-binding domain"/>
    <property type="match status" value="1"/>
</dbReference>
<evidence type="ECO:0000313" key="9">
    <source>
        <dbReference type="EMBL" id="GAA1425228.1"/>
    </source>
</evidence>
<evidence type="ECO:0000256" key="4">
    <source>
        <dbReference type="ARBA" id="ARBA00022532"/>
    </source>
</evidence>
<accession>A0ABP4JME9</accession>
<dbReference type="EC" id="1.1.5.4" evidence="8"/>
<evidence type="ECO:0000256" key="1">
    <source>
        <dbReference type="ARBA" id="ARBA00001139"/>
    </source>
</evidence>
<name>A0ABP4JME9_9MICO</name>
<dbReference type="InterPro" id="IPR006231">
    <property type="entry name" value="MQO"/>
</dbReference>
<dbReference type="NCBIfam" id="NF003603">
    <property type="entry name" value="PRK05257.1-1"/>
    <property type="match status" value="1"/>
</dbReference>
<dbReference type="NCBIfam" id="NF003611">
    <property type="entry name" value="PRK05257.3-2"/>
    <property type="match status" value="1"/>
</dbReference>
<dbReference type="RefSeq" id="WP_343920594.1">
    <property type="nucleotide sequence ID" value="NZ_BAAAKK010000005.1"/>
</dbReference>
<evidence type="ECO:0000256" key="5">
    <source>
        <dbReference type="ARBA" id="ARBA00022630"/>
    </source>
</evidence>
<dbReference type="NCBIfam" id="NF003606">
    <property type="entry name" value="PRK05257.2-1"/>
    <property type="match status" value="1"/>
</dbReference>
<keyword evidence="6 8" id="KW-0274">FAD</keyword>
<protein>
    <recommendedName>
        <fullName evidence="8">Probable malate:quinone oxidoreductase</fullName>
        <ecNumber evidence="8">1.1.5.4</ecNumber>
    </recommendedName>
    <alternativeName>
        <fullName evidence="8">MQO</fullName>
    </alternativeName>
    <alternativeName>
        <fullName evidence="8">Malate dehydrogenase [quinone]</fullName>
    </alternativeName>
</protein>
<organism evidence="9 10">
    <name type="scientific">Agrococcus citreus</name>
    <dbReference type="NCBI Taxonomy" id="84643"/>
    <lineage>
        <taxon>Bacteria</taxon>
        <taxon>Bacillati</taxon>
        <taxon>Actinomycetota</taxon>
        <taxon>Actinomycetes</taxon>
        <taxon>Micrococcales</taxon>
        <taxon>Microbacteriaceae</taxon>
        <taxon>Agrococcus</taxon>
    </lineage>
</organism>
<dbReference type="NCBIfam" id="TIGR01320">
    <property type="entry name" value="mal_quin_oxido"/>
    <property type="match status" value="1"/>
</dbReference>
<reference evidence="10" key="1">
    <citation type="journal article" date="2019" name="Int. J. Syst. Evol. Microbiol.">
        <title>The Global Catalogue of Microorganisms (GCM) 10K type strain sequencing project: providing services to taxonomists for standard genome sequencing and annotation.</title>
        <authorList>
            <consortium name="The Broad Institute Genomics Platform"/>
            <consortium name="The Broad Institute Genome Sequencing Center for Infectious Disease"/>
            <person name="Wu L."/>
            <person name="Ma J."/>
        </authorList>
    </citation>
    <scope>NUCLEOTIDE SEQUENCE [LARGE SCALE GENOMIC DNA]</scope>
    <source>
        <strain evidence="10">JCM 12398</strain>
    </source>
</reference>
<dbReference type="NCBIfam" id="NF009875">
    <property type="entry name" value="PRK13339.1"/>
    <property type="match status" value="1"/>
</dbReference>
<evidence type="ECO:0000256" key="8">
    <source>
        <dbReference type="HAMAP-Rule" id="MF_00212"/>
    </source>
</evidence>